<evidence type="ECO:0000256" key="6">
    <source>
        <dbReference type="ARBA" id="ARBA00023136"/>
    </source>
</evidence>
<evidence type="ECO:0000256" key="5">
    <source>
        <dbReference type="ARBA" id="ARBA00022989"/>
    </source>
</evidence>
<dbReference type="GO" id="GO:0009252">
    <property type="term" value="P:peptidoglycan biosynthetic process"/>
    <property type="evidence" value="ECO:0007669"/>
    <property type="project" value="InterPro"/>
</dbReference>
<organism evidence="8 9">
    <name type="scientific">Virgibacillus indicus</name>
    <dbReference type="NCBI Taxonomy" id="2024554"/>
    <lineage>
        <taxon>Bacteria</taxon>
        <taxon>Bacillati</taxon>
        <taxon>Bacillota</taxon>
        <taxon>Bacilli</taxon>
        <taxon>Bacillales</taxon>
        <taxon>Bacillaceae</taxon>
        <taxon>Virgibacillus</taxon>
    </lineage>
</organism>
<dbReference type="GO" id="GO:0005886">
    <property type="term" value="C:plasma membrane"/>
    <property type="evidence" value="ECO:0007669"/>
    <property type="project" value="UniProtKB-SubCell"/>
</dbReference>
<keyword evidence="2" id="KW-1003">Cell membrane</keyword>
<sequence>MAPIPIWKRGVFVFQKIKKGNKPDYILLTVILGLLIIGIVMVYSSSYVWAEYKYDDSMYYLKRQLLFAGAGVAAMFFIMRIPYNFWRKYAKLIMLCCFVLLFLVLIPGVGMVRGGAQSWIGVGAFSIQPSEFMKLGLIIFLAAYLSENQKFITSFKKGFFPSIILTFTAFGLIMLQPDLGTGMVLVMTCMVMIFVSGARLTHFFGLAAVGLAGFVFLIISAPYRISRITAFLNPWEDPLGDGFQIIQSLYAIGPGGLLGLGLGDSLQKYFYLPEPQTDFIFAILGEELGFIGGTFVIGLFFLLFWRGIRIALEAPDQFGRFLALGIVSMVAIQVMINISVVIGLIPVTGITLPFLSYGGSSLTLALCSVGILLNISINSKI</sequence>
<dbReference type="AlphaFoldDB" id="A0A265NGM8"/>
<proteinExistence type="predicted"/>
<keyword evidence="6 7" id="KW-0472">Membrane</keyword>
<reference evidence="8 9" key="1">
    <citation type="submission" date="2017-08" db="EMBL/GenBank/DDBJ databases">
        <title>Virgibacillus indicus sp. nov. and Virgibacillus profoundi sp. nov, two moderately halophilic bacteria isolated from marine sediment by using the Microfluidic Streak Plate.</title>
        <authorList>
            <person name="Xu B."/>
            <person name="Hu B."/>
            <person name="Wang J."/>
            <person name="Zhu Y."/>
            <person name="Huang L."/>
            <person name="Du W."/>
            <person name="Huang Y."/>
        </authorList>
    </citation>
    <scope>NUCLEOTIDE SEQUENCE [LARGE SCALE GENOMIC DNA]</scope>
    <source>
        <strain evidence="8 9">IO3-P2-C2</strain>
    </source>
</reference>
<evidence type="ECO:0000256" key="7">
    <source>
        <dbReference type="SAM" id="Phobius"/>
    </source>
</evidence>
<evidence type="ECO:0000256" key="1">
    <source>
        <dbReference type="ARBA" id="ARBA00004651"/>
    </source>
</evidence>
<keyword evidence="3 7" id="KW-0812">Transmembrane</keyword>
<keyword evidence="5 7" id="KW-1133">Transmembrane helix</keyword>
<dbReference type="Proteomes" id="UP000216498">
    <property type="component" value="Unassembled WGS sequence"/>
</dbReference>
<comment type="caution">
    <text evidence="8">The sequence shown here is derived from an EMBL/GenBank/DDBJ whole genome shotgun (WGS) entry which is preliminary data.</text>
</comment>
<dbReference type="GO" id="GO:0015648">
    <property type="term" value="F:lipid-linked peptidoglycan transporter activity"/>
    <property type="evidence" value="ECO:0007669"/>
    <property type="project" value="TreeGrafter"/>
</dbReference>
<dbReference type="InterPro" id="IPR011923">
    <property type="entry name" value="RodA/MrdB"/>
</dbReference>
<comment type="subcellular location">
    <subcellularLocation>
        <location evidence="1">Cell membrane</location>
        <topology evidence="1">Multi-pass membrane protein</topology>
    </subcellularLocation>
</comment>
<gene>
    <name evidence="8" type="ORF">CIL03_04470</name>
</gene>
<feature type="transmembrane region" description="Helical" evidence="7">
    <location>
        <begin position="181"/>
        <end position="198"/>
    </location>
</feature>
<dbReference type="InterPro" id="IPR018365">
    <property type="entry name" value="Cell_cycle_FtsW-rel_CS"/>
</dbReference>
<dbReference type="InterPro" id="IPR013438">
    <property type="entry name" value="SpoVE"/>
</dbReference>
<feature type="transmembrane region" description="Helical" evidence="7">
    <location>
        <begin position="25"/>
        <end position="45"/>
    </location>
</feature>
<dbReference type="InterPro" id="IPR013437">
    <property type="entry name" value="FtsW"/>
</dbReference>
<dbReference type="PANTHER" id="PTHR30474:SF13">
    <property type="entry name" value="STAGE V SPORULATION PROTEIN E"/>
    <property type="match status" value="1"/>
</dbReference>
<evidence type="ECO:0000256" key="4">
    <source>
        <dbReference type="ARBA" id="ARBA00022960"/>
    </source>
</evidence>
<feature type="transmembrane region" description="Helical" evidence="7">
    <location>
        <begin position="118"/>
        <end position="146"/>
    </location>
</feature>
<dbReference type="NCBIfam" id="TIGR02615">
    <property type="entry name" value="spoVE"/>
    <property type="match status" value="1"/>
</dbReference>
<protein>
    <submittedName>
        <fullName evidence="8">Stage V sporulation protein E</fullName>
    </submittedName>
</protein>
<name>A0A265NGM8_9BACI</name>
<keyword evidence="9" id="KW-1185">Reference proteome</keyword>
<dbReference type="OrthoDB" id="9768187at2"/>
<dbReference type="PROSITE" id="PS00428">
    <property type="entry name" value="FTSW_RODA_SPOVE"/>
    <property type="match status" value="1"/>
</dbReference>
<dbReference type="PANTHER" id="PTHR30474">
    <property type="entry name" value="CELL CYCLE PROTEIN"/>
    <property type="match status" value="1"/>
</dbReference>
<feature type="transmembrane region" description="Helical" evidence="7">
    <location>
        <begin position="65"/>
        <end position="85"/>
    </location>
</feature>
<dbReference type="GO" id="GO:0032153">
    <property type="term" value="C:cell division site"/>
    <property type="evidence" value="ECO:0007669"/>
    <property type="project" value="TreeGrafter"/>
</dbReference>
<evidence type="ECO:0000313" key="8">
    <source>
        <dbReference type="EMBL" id="OZU90406.1"/>
    </source>
</evidence>
<dbReference type="InterPro" id="IPR001182">
    <property type="entry name" value="FtsW/RodA"/>
</dbReference>
<feature type="transmembrane region" description="Helical" evidence="7">
    <location>
        <begin position="357"/>
        <end position="377"/>
    </location>
</feature>
<dbReference type="Pfam" id="PF01098">
    <property type="entry name" value="FTSW_RODA_SPOVE"/>
    <property type="match status" value="1"/>
</dbReference>
<evidence type="ECO:0000256" key="3">
    <source>
        <dbReference type="ARBA" id="ARBA00022692"/>
    </source>
</evidence>
<dbReference type="GO" id="GO:0051301">
    <property type="term" value="P:cell division"/>
    <property type="evidence" value="ECO:0007669"/>
    <property type="project" value="InterPro"/>
</dbReference>
<feature type="transmembrane region" description="Helical" evidence="7">
    <location>
        <begin position="279"/>
        <end position="305"/>
    </location>
</feature>
<accession>A0A265NGM8</accession>
<feature type="transmembrane region" description="Helical" evidence="7">
    <location>
        <begin position="321"/>
        <end position="345"/>
    </location>
</feature>
<feature type="transmembrane region" description="Helical" evidence="7">
    <location>
        <begin position="158"/>
        <end position="175"/>
    </location>
</feature>
<evidence type="ECO:0000313" key="9">
    <source>
        <dbReference type="Proteomes" id="UP000216498"/>
    </source>
</evidence>
<dbReference type="EMBL" id="NPMS01000001">
    <property type="protein sequence ID" value="OZU90406.1"/>
    <property type="molecule type" value="Genomic_DNA"/>
</dbReference>
<dbReference type="GO" id="GO:0008360">
    <property type="term" value="P:regulation of cell shape"/>
    <property type="evidence" value="ECO:0007669"/>
    <property type="project" value="UniProtKB-KW"/>
</dbReference>
<dbReference type="NCBIfam" id="TIGR02210">
    <property type="entry name" value="rodA_shape"/>
    <property type="match status" value="1"/>
</dbReference>
<dbReference type="NCBIfam" id="TIGR02614">
    <property type="entry name" value="ftsW"/>
    <property type="match status" value="1"/>
</dbReference>
<evidence type="ECO:0000256" key="2">
    <source>
        <dbReference type="ARBA" id="ARBA00022475"/>
    </source>
</evidence>
<keyword evidence="4" id="KW-0133">Cell shape</keyword>
<feature type="transmembrane region" description="Helical" evidence="7">
    <location>
        <begin position="203"/>
        <end position="225"/>
    </location>
</feature>
<feature type="transmembrane region" description="Helical" evidence="7">
    <location>
        <begin position="92"/>
        <end position="112"/>
    </location>
</feature>